<dbReference type="SMART" id="SM01349">
    <property type="entry name" value="TOG"/>
    <property type="match status" value="1"/>
</dbReference>
<dbReference type="EMBL" id="CALTRL010000447">
    <property type="protein sequence ID" value="CAH7668176.1"/>
    <property type="molecule type" value="Genomic_DNA"/>
</dbReference>
<feature type="domain" description="TOG" evidence="2">
    <location>
        <begin position="77"/>
        <end position="302"/>
    </location>
</feature>
<dbReference type="GO" id="GO:0051010">
    <property type="term" value="F:microtubule plus-end binding"/>
    <property type="evidence" value="ECO:0007669"/>
    <property type="project" value="InterPro"/>
</dbReference>
<keyword evidence="1" id="KW-0812">Transmembrane</keyword>
<dbReference type="Gene3D" id="1.25.10.10">
    <property type="entry name" value="Leucine-rich Repeat Variant"/>
    <property type="match status" value="1"/>
</dbReference>
<evidence type="ECO:0000313" key="4">
    <source>
        <dbReference type="Proteomes" id="UP001153365"/>
    </source>
</evidence>
<reference evidence="3" key="1">
    <citation type="submission" date="2022-06" db="EMBL/GenBank/DDBJ databases">
        <authorList>
            <consortium name="SYNGENTA / RWTH Aachen University"/>
        </authorList>
    </citation>
    <scope>NUCLEOTIDE SEQUENCE</scope>
</reference>
<evidence type="ECO:0000259" key="2">
    <source>
        <dbReference type="SMART" id="SM01349"/>
    </source>
</evidence>
<dbReference type="GO" id="GO:0061863">
    <property type="term" value="F:microtubule plus end polymerase"/>
    <property type="evidence" value="ECO:0007669"/>
    <property type="project" value="InterPro"/>
</dbReference>
<keyword evidence="1" id="KW-0472">Membrane</keyword>
<dbReference type="InterPro" id="IPR034085">
    <property type="entry name" value="TOG"/>
</dbReference>
<dbReference type="InterPro" id="IPR016024">
    <property type="entry name" value="ARM-type_fold"/>
</dbReference>
<dbReference type="PANTHER" id="PTHR12609">
    <property type="entry name" value="MICROTUBULE ASSOCIATED PROTEIN XMAP215"/>
    <property type="match status" value="1"/>
</dbReference>
<accession>A0AAV0AJY8</accession>
<feature type="transmembrane region" description="Helical" evidence="1">
    <location>
        <begin position="46"/>
        <end position="64"/>
    </location>
</feature>
<proteinExistence type="predicted"/>
<evidence type="ECO:0000313" key="3">
    <source>
        <dbReference type="EMBL" id="CAH7668176.1"/>
    </source>
</evidence>
<dbReference type="InterPro" id="IPR045110">
    <property type="entry name" value="XMAP215"/>
</dbReference>
<comment type="caution">
    <text evidence="3">The sequence shown here is derived from an EMBL/GenBank/DDBJ whole genome shotgun (WGS) entry which is preliminary data.</text>
</comment>
<dbReference type="InterPro" id="IPR011989">
    <property type="entry name" value="ARM-like"/>
</dbReference>
<evidence type="ECO:0000256" key="1">
    <source>
        <dbReference type="SAM" id="Phobius"/>
    </source>
</evidence>
<dbReference type="AlphaFoldDB" id="A0AAV0AJY8"/>
<protein>
    <recommendedName>
        <fullName evidence="2">TOG domain-containing protein</fullName>
    </recommendedName>
</protein>
<dbReference type="SUPFAM" id="SSF48371">
    <property type="entry name" value="ARM repeat"/>
    <property type="match status" value="1"/>
</dbReference>
<organism evidence="3 4">
    <name type="scientific">Phakopsora pachyrhizi</name>
    <name type="common">Asian soybean rust disease fungus</name>
    <dbReference type="NCBI Taxonomy" id="170000"/>
    <lineage>
        <taxon>Eukaryota</taxon>
        <taxon>Fungi</taxon>
        <taxon>Dikarya</taxon>
        <taxon>Basidiomycota</taxon>
        <taxon>Pucciniomycotina</taxon>
        <taxon>Pucciniomycetes</taxon>
        <taxon>Pucciniales</taxon>
        <taxon>Phakopsoraceae</taxon>
        <taxon>Phakopsora</taxon>
    </lineage>
</organism>
<sequence length="303" mass="33919">MAMNACKVTKEATTKCILGWVLTKAFMDKAENISVLSYYKAYLLRFFFYISAVGVKVISFKAVLKSLPKIFAHADKGAQSEVMGRALALPLVKLLLRDVSGSTGELKQPQMKSKALKVLKNQTKLHQRKKKQKSLIHTTLLSRNWKEQKEEALDPLLAVLKPAIKIKAEYYDELQIVSYVLPSYMSVPVLEKFKKKKVNVVEALCNCLDAMAIMVKLSYLAEDIVTFSKHKSPQVKEQTIKFLVSCLCITENQMPKTEVKSFLDVMLGRLEDAVVPVREASAEGLGTLMKLVGKATFVPIIQG</sequence>
<gene>
    <name evidence="3" type="ORF">PPACK8108_LOCUS2647</name>
</gene>
<keyword evidence="1" id="KW-1133">Transmembrane helix</keyword>
<dbReference type="GO" id="GO:0046785">
    <property type="term" value="P:microtubule polymerization"/>
    <property type="evidence" value="ECO:0007669"/>
    <property type="project" value="InterPro"/>
</dbReference>
<dbReference type="Proteomes" id="UP001153365">
    <property type="component" value="Unassembled WGS sequence"/>
</dbReference>
<dbReference type="GO" id="GO:0007051">
    <property type="term" value="P:spindle organization"/>
    <property type="evidence" value="ECO:0007669"/>
    <property type="project" value="InterPro"/>
</dbReference>
<keyword evidence="4" id="KW-1185">Reference proteome</keyword>
<dbReference type="GO" id="GO:0030951">
    <property type="term" value="P:establishment or maintenance of microtubule cytoskeleton polarity"/>
    <property type="evidence" value="ECO:0007669"/>
    <property type="project" value="InterPro"/>
</dbReference>
<name>A0AAV0AJY8_PHAPC</name>